<name>A0A871BM62_HALGI</name>
<keyword evidence="5 7" id="KW-1133">Transmembrane helix</keyword>
<dbReference type="InterPro" id="IPR000515">
    <property type="entry name" value="MetI-like"/>
</dbReference>
<feature type="transmembrane region" description="Helical" evidence="7">
    <location>
        <begin position="214"/>
        <end position="234"/>
    </location>
</feature>
<dbReference type="CDD" id="cd06261">
    <property type="entry name" value="TM_PBP2"/>
    <property type="match status" value="1"/>
</dbReference>
<keyword evidence="4 7" id="KW-0812">Transmembrane</keyword>
<feature type="transmembrane region" description="Helical" evidence="7">
    <location>
        <begin position="139"/>
        <end position="159"/>
    </location>
</feature>
<dbReference type="Gene3D" id="1.10.3720.10">
    <property type="entry name" value="MetI-like"/>
    <property type="match status" value="1"/>
</dbReference>
<dbReference type="Pfam" id="PF12911">
    <property type="entry name" value="OppC_N"/>
    <property type="match status" value="1"/>
</dbReference>
<reference evidence="9" key="1">
    <citation type="journal article" date="2021" name="Front. Microbiol.">
        <title>Cellular and Genomic Properties of Haloferax gibbonsii LR2-5, the Host of Euryarchaeal Virus HFTV1.</title>
        <authorList>
            <person name="Tittes C."/>
            <person name="Schwarzer S."/>
            <person name="Pfeiffer F."/>
            <person name="Dyall-Smith M."/>
            <person name="Rodriguez-Franco M."/>
            <person name="Oksanen H.M."/>
            <person name="Quax T.E.F."/>
        </authorList>
    </citation>
    <scope>NUCLEOTIDE SEQUENCE</scope>
    <source>
        <strain evidence="9">LR2-5</strain>
    </source>
</reference>
<dbReference type="Pfam" id="PF00528">
    <property type="entry name" value="BPD_transp_1"/>
    <property type="match status" value="1"/>
</dbReference>
<evidence type="ECO:0000256" key="3">
    <source>
        <dbReference type="ARBA" id="ARBA00022475"/>
    </source>
</evidence>
<protein>
    <submittedName>
        <fullName evidence="9">ABC-type transport system permease protein</fullName>
    </submittedName>
</protein>
<keyword evidence="2 7" id="KW-0813">Transport</keyword>
<proteinExistence type="inferred from homology"/>
<dbReference type="Proteomes" id="UP000663064">
    <property type="component" value="Plasmid pHGLR3"/>
</dbReference>
<keyword evidence="3" id="KW-1003">Cell membrane</keyword>
<dbReference type="PANTHER" id="PTHR43386">
    <property type="entry name" value="OLIGOPEPTIDE TRANSPORT SYSTEM PERMEASE PROTEIN APPC"/>
    <property type="match status" value="1"/>
</dbReference>
<keyword evidence="6 7" id="KW-0472">Membrane</keyword>
<organism evidence="9 10">
    <name type="scientific">Haloferax gibbonsii</name>
    <dbReference type="NCBI Taxonomy" id="35746"/>
    <lineage>
        <taxon>Archaea</taxon>
        <taxon>Methanobacteriati</taxon>
        <taxon>Methanobacteriota</taxon>
        <taxon>Stenosarchaea group</taxon>
        <taxon>Halobacteria</taxon>
        <taxon>Halobacteriales</taxon>
        <taxon>Haloferacaceae</taxon>
        <taxon>Haloferax</taxon>
    </lineage>
</organism>
<gene>
    <name evidence="9" type="ORF">HfgLR_25080</name>
</gene>
<comment type="similarity">
    <text evidence="7">Belongs to the binding-protein-dependent transport system permease family.</text>
</comment>
<comment type="subcellular location">
    <subcellularLocation>
        <location evidence="1 7">Cell membrane</location>
        <topology evidence="1 7">Multi-pass membrane protein</topology>
    </subcellularLocation>
</comment>
<dbReference type="SUPFAM" id="SSF161098">
    <property type="entry name" value="MetI-like"/>
    <property type="match status" value="1"/>
</dbReference>
<dbReference type="InterPro" id="IPR050366">
    <property type="entry name" value="BP-dependent_transpt_permease"/>
</dbReference>
<evidence type="ECO:0000256" key="7">
    <source>
        <dbReference type="RuleBase" id="RU363032"/>
    </source>
</evidence>
<feature type="transmembrane region" description="Helical" evidence="7">
    <location>
        <begin position="39"/>
        <end position="61"/>
    </location>
</feature>
<evidence type="ECO:0000256" key="6">
    <source>
        <dbReference type="ARBA" id="ARBA00023136"/>
    </source>
</evidence>
<dbReference type="InterPro" id="IPR025966">
    <property type="entry name" value="OppC_N"/>
</dbReference>
<evidence type="ECO:0000256" key="5">
    <source>
        <dbReference type="ARBA" id="ARBA00022989"/>
    </source>
</evidence>
<accession>A0A871BM62</accession>
<sequence length="310" mass="33346">MITEQLKRTVRTPIQVVQNGFREQSQAGLIVRRFIQNRLGMLGLVMSLSYFGIALIGPHIMPYDASTMEVVNRLAAPSLAHPFGTDQFGRDVLSRVILGARYSLRVSVLVVSVSALAGITLGLTAGYYGDLVDGAIMRFVDIMFAFPSILLGLVVIAILGPGLNQAIIALAVAYTPIMTRITRGSAVSVRTEEYVLAAITYGERNINIMFREMLPNLISAVIVQATITFAYATLAEASLSYLGLSAQPPTPTWGVMISAGQSFLTIAPWMSLFPGLAIMYTVLGLSFLGVGLRDALDPKTDIEPSAEGGR</sequence>
<dbReference type="InterPro" id="IPR035906">
    <property type="entry name" value="MetI-like_sf"/>
</dbReference>
<dbReference type="PANTHER" id="PTHR43386:SF1">
    <property type="entry name" value="D,D-DIPEPTIDE TRANSPORT SYSTEM PERMEASE PROTEIN DDPC-RELATED"/>
    <property type="match status" value="1"/>
</dbReference>
<evidence type="ECO:0000256" key="2">
    <source>
        <dbReference type="ARBA" id="ARBA00022448"/>
    </source>
</evidence>
<evidence type="ECO:0000313" key="9">
    <source>
        <dbReference type="EMBL" id="QOS14098.1"/>
    </source>
</evidence>
<keyword evidence="9" id="KW-0614">Plasmid</keyword>
<feature type="transmembrane region" description="Helical" evidence="7">
    <location>
        <begin position="102"/>
        <end position="127"/>
    </location>
</feature>
<evidence type="ECO:0000256" key="1">
    <source>
        <dbReference type="ARBA" id="ARBA00004651"/>
    </source>
</evidence>
<feature type="transmembrane region" description="Helical" evidence="7">
    <location>
        <begin position="272"/>
        <end position="292"/>
    </location>
</feature>
<feature type="domain" description="ABC transmembrane type-1" evidence="8">
    <location>
        <begin position="100"/>
        <end position="289"/>
    </location>
</feature>
<geneLocation type="plasmid" evidence="9 10">
    <name>pHGLR3</name>
</geneLocation>
<dbReference type="AlphaFoldDB" id="A0A871BM62"/>
<evidence type="ECO:0000313" key="10">
    <source>
        <dbReference type="Proteomes" id="UP000663064"/>
    </source>
</evidence>
<dbReference type="PROSITE" id="PS50928">
    <property type="entry name" value="ABC_TM1"/>
    <property type="match status" value="1"/>
</dbReference>
<dbReference type="GO" id="GO:0005886">
    <property type="term" value="C:plasma membrane"/>
    <property type="evidence" value="ECO:0007669"/>
    <property type="project" value="UniProtKB-SubCell"/>
</dbReference>
<dbReference type="GO" id="GO:0055085">
    <property type="term" value="P:transmembrane transport"/>
    <property type="evidence" value="ECO:0007669"/>
    <property type="project" value="InterPro"/>
</dbReference>
<evidence type="ECO:0000259" key="8">
    <source>
        <dbReference type="PROSITE" id="PS50928"/>
    </source>
</evidence>
<evidence type="ECO:0000256" key="4">
    <source>
        <dbReference type="ARBA" id="ARBA00022692"/>
    </source>
</evidence>
<dbReference type="EMBL" id="CP063208">
    <property type="protein sequence ID" value="QOS14098.1"/>
    <property type="molecule type" value="Genomic_DNA"/>
</dbReference>